<dbReference type="GO" id="GO:0016740">
    <property type="term" value="F:transferase activity"/>
    <property type="evidence" value="ECO:0007669"/>
    <property type="project" value="UniProtKB-KW"/>
</dbReference>
<keyword evidence="2" id="KW-0808">Transferase</keyword>
<dbReference type="PANTHER" id="PTHR43372:SF4">
    <property type="entry name" value="FATTY-ACID AMIDE HYDROLASE 2"/>
    <property type="match status" value="1"/>
</dbReference>
<accession>A0A0F6SFY2</accession>
<dbReference type="PIRSF" id="PIRSF001221">
    <property type="entry name" value="Amidase_fungi"/>
    <property type="match status" value="1"/>
</dbReference>
<dbReference type="InterPro" id="IPR036928">
    <property type="entry name" value="AS_sf"/>
</dbReference>
<dbReference type="STRING" id="927083.DB32_004888"/>
<dbReference type="SUPFAM" id="SSF75304">
    <property type="entry name" value="Amidase signature (AS) enzymes"/>
    <property type="match status" value="1"/>
</dbReference>
<dbReference type="Proteomes" id="UP000034883">
    <property type="component" value="Chromosome"/>
</dbReference>
<name>A0A0F6SFY2_9BACT</name>
<dbReference type="PANTHER" id="PTHR43372">
    <property type="entry name" value="FATTY-ACID AMIDE HYDROLASE"/>
    <property type="match status" value="1"/>
</dbReference>
<dbReference type="InterPro" id="IPR052739">
    <property type="entry name" value="FAAH2"/>
</dbReference>
<protein>
    <submittedName>
        <fullName evidence="2">Glutamyl-tRNA(Gln) amidotransferase subunit A</fullName>
    </submittedName>
</protein>
<keyword evidence="3" id="KW-1185">Reference proteome</keyword>
<dbReference type="Pfam" id="PF01425">
    <property type="entry name" value="Amidase"/>
    <property type="match status" value="1"/>
</dbReference>
<gene>
    <name evidence="2" type="ORF">DB32_004888</name>
</gene>
<dbReference type="Gene3D" id="3.90.1300.10">
    <property type="entry name" value="Amidase signature (AS) domain"/>
    <property type="match status" value="1"/>
</dbReference>
<dbReference type="AlphaFoldDB" id="A0A0F6SFY2"/>
<dbReference type="EMBL" id="CP011125">
    <property type="protein sequence ID" value="AKF07739.1"/>
    <property type="molecule type" value="Genomic_DNA"/>
</dbReference>
<dbReference type="RefSeq" id="WP_240481244.1">
    <property type="nucleotide sequence ID" value="NZ_CP011125.1"/>
</dbReference>
<evidence type="ECO:0000313" key="3">
    <source>
        <dbReference type="Proteomes" id="UP000034883"/>
    </source>
</evidence>
<evidence type="ECO:0000259" key="1">
    <source>
        <dbReference type="Pfam" id="PF01425"/>
    </source>
</evidence>
<organism evidence="2 3">
    <name type="scientific">Sandaracinus amylolyticus</name>
    <dbReference type="NCBI Taxonomy" id="927083"/>
    <lineage>
        <taxon>Bacteria</taxon>
        <taxon>Pseudomonadati</taxon>
        <taxon>Myxococcota</taxon>
        <taxon>Polyangia</taxon>
        <taxon>Polyangiales</taxon>
        <taxon>Sandaracinaceae</taxon>
        <taxon>Sandaracinus</taxon>
    </lineage>
</organism>
<dbReference type="PROSITE" id="PS00571">
    <property type="entry name" value="AMIDASES"/>
    <property type="match status" value="1"/>
</dbReference>
<dbReference type="GO" id="GO:0012505">
    <property type="term" value="C:endomembrane system"/>
    <property type="evidence" value="ECO:0007669"/>
    <property type="project" value="TreeGrafter"/>
</dbReference>
<sequence length="491" mass="52700">MNDIVMIETLPARTVREDPLTWSGTRIAQAIRTGERTSEEIVGLHLAHMQRVNPRLNAVVRARADDALAEARRADEAPKSAALPRFHGVPCTIKETFALTGMPLTAGLVARREIVSETDAVAVRRMRAMGAIPLGVTNVSELCMWMESHNTVYGRCHNPYDASRTVGGSSGGEGAAIGAGIAPFGLGADVGGSIRMPAFFNGVFGHKPTGGLVPNAGQWPIAHGPALRYLCSGPIARRAEDLWPLLCDLAGPDAASPECVECVAGDPSEVSLEGLRVLHVADNGLNRVHRELAAAQERAARHLEARGARVERMRIPALAESVLIWAAMMSDAGGEEFADMLFGARRPLLPELARFVVGRSPHTLPALALAALEQIPKRLPGDTSKTVAKGHALKRELVERIGDGVMLYPSYTRPAPRHNMPLLTPIDWAYCAVINVMELPSTQVPLGLGSEGLPLGCQVIGRHRNDHVTIAVALELERAFGGWVPPALLRR</sequence>
<dbReference type="InterPro" id="IPR020556">
    <property type="entry name" value="Amidase_CS"/>
</dbReference>
<evidence type="ECO:0000313" key="2">
    <source>
        <dbReference type="EMBL" id="AKF07739.1"/>
    </source>
</evidence>
<reference evidence="2 3" key="1">
    <citation type="submission" date="2015-03" db="EMBL/GenBank/DDBJ databases">
        <title>Genome assembly of Sandaracinus amylolyticus DSM 53668.</title>
        <authorList>
            <person name="Sharma G."/>
            <person name="Subramanian S."/>
        </authorList>
    </citation>
    <scope>NUCLEOTIDE SEQUENCE [LARGE SCALE GENOMIC DNA]</scope>
    <source>
        <strain evidence="2 3">DSM 53668</strain>
    </source>
</reference>
<dbReference type="InterPro" id="IPR023631">
    <property type="entry name" value="Amidase_dom"/>
</dbReference>
<proteinExistence type="predicted"/>
<feature type="domain" description="Amidase" evidence="1">
    <location>
        <begin position="41"/>
        <end position="467"/>
    </location>
</feature>
<dbReference type="KEGG" id="samy:DB32_004888"/>